<dbReference type="Pfam" id="PF00743">
    <property type="entry name" value="FMO-like"/>
    <property type="match status" value="1"/>
</dbReference>
<evidence type="ECO:0000256" key="5">
    <source>
        <dbReference type="ARBA" id="ARBA00022857"/>
    </source>
</evidence>
<dbReference type="SUPFAM" id="SSF51905">
    <property type="entry name" value="FAD/NAD(P)-binding domain"/>
    <property type="match status" value="3"/>
</dbReference>
<dbReference type="Proteomes" id="UP000198960">
    <property type="component" value="Unassembled WGS sequence"/>
</dbReference>
<organism evidence="8 9">
    <name type="scientific">Trujillonella endophytica</name>
    <dbReference type="NCBI Taxonomy" id="673521"/>
    <lineage>
        <taxon>Bacteria</taxon>
        <taxon>Bacillati</taxon>
        <taxon>Actinomycetota</taxon>
        <taxon>Actinomycetes</taxon>
        <taxon>Geodermatophilales</taxon>
        <taxon>Geodermatophilaceae</taxon>
        <taxon>Trujillonella</taxon>
    </lineage>
</organism>
<reference evidence="9" key="1">
    <citation type="submission" date="2016-10" db="EMBL/GenBank/DDBJ databases">
        <authorList>
            <person name="Varghese N."/>
            <person name="Submissions S."/>
        </authorList>
    </citation>
    <scope>NUCLEOTIDE SEQUENCE [LARGE SCALE GENOMIC DNA]</scope>
    <source>
        <strain evidence="9">DSM 45413</strain>
    </source>
</reference>
<dbReference type="InterPro" id="IPR020946">
    <property type="entry name" value="Flavin_mOase-like"/>
</dbReference>
<dbReference type="PRINTS" id="PR00411">
    <property type="entry name" value="PNDRDTASEI"/>
</dbReference>
<evidence type="ECO:0000256" key="6">
    <source>
        <dbReference type="ARBA" id="ARBA00023002"/>
    </source>
</evidence>
<keyword evidence="6" id="KW-0560">Oxidoreductase</keyword>
<comment type="similarity">
    <text evidence="2">Belongs to the FAD-binding monooxygenase family.</text>
</comment>
<sequence>MTPTPDVDCLVIGAGFGGIYAVHKLREAGFGVRAFEAGSDVGGVWFWNRYPGARCDVPSLAYQYSFSEELDRDWTWSERFATQPEIQRYARFVAERLDVLPHITFDTRVTAAAWDEELTGWRVVTDTGTTVTCRFLISAAGALSAAQTPPFAGIEDFAGQALHTSRWPADGVDLTGKRVAVIGTGSTGIQAVPEIAEQAEHVTVFQRTANFSVPAQNRPLPPDEVARAKAHWADRRAATFTTRAGHVIPTTGKRILDVSPEERMADLEKAWQFGGNEFLGTYIDTSKDLEANALLADFVRDKIRSIVHDPATAEKLVPTGHPIGSKRICVDTAYYETFNRPDVELVDLRAETIETFTPTGLRTTAAEYAFDTVVLATGFDALTGALTRIDIRGTDGQSLADEWAPGAQTYLGLTVPGFPNLFTVTGPGSPSVLVTVVIAIEHHVDWISGHLVHLRAHGWTRTEAEPAARDWWTDQVRATTQLTLHRHAPSSWYLGTNIPGKPRLFLPYAGGLDNYRVVADGIATDGYRGFAMTGAREQAPL</sequence>
<dbReference type="OrthoDB" id="5168853at2"/>
<dbReference type="AlphaFoldDB" id="A0A1H8VWH8"/>
<keyword evidence="4" id="KW-0274">FAD</keyword>
<comment type="cofactor">
    <cofactor evidence="1">
        <name>FAD</name>
        <dbReference type="ChEBI" id="CHEBI:57692"/>
    </cofactor>
</comment>
<dbReference type="InterPro" id="IPR050775">
    <property type="entry name" value="FAD-binding_Monooxygenases"/>
</dbReference>
<proteinExistence type="inferred from homology"/>
<dbReference type="Gene3D" id="3.50.50.60">
    <property type="entry name" value="FAD/NAD(P)-binding domain"/>
    <property type="match status" value="2"/>
</dbReference>
<keyword evidence="5" id="KW-0521">NADP</keyword>
<evidence type="ECO:0000256" key="4">
    <source>
        <dbReference type="ARBA" id="ARBA00022827"/>
    </source>
</evidence>
<name>A0A1H8VWH8_9ACTN</name>
<dbReference type="GO" id="GO:0050661">
    <property type="term" value="F:NADP binding"/>
    <property type="evidence" value="ECO:0007669"/>
    <property type="project" value="InterPro"/>
</dbReference>
<evidence type="ECO:0000256" key="3">
    <source>
        <dbReference type="ARBA" id="ARBA00022630"/>
    </source>
</evidence>
<keyword evidence="7 8" id="KW-0503">Monooxygenase</keyword>
<evidence type="ECO:0000256" key="2">
    <source>
        <dbReference type="ARBA" id="ARBA00010139"/>
    </source>
</evidence>
<dbReference type="RefSeq" id="WP_091947337.1">
    <property type="nucleotide sequence ID" value="NZ_FOEE01000014.1"/>
</dbReference>
<evidence type="ECO:0000256" key="1">
    <source>
        <dbReference type="ARBA" id="ARBA00001974"/>
    </source>
</evidence>
<dbReference type="PANTHER" id="PTHR43098">
    <property type="entry name" value="L-ORNITHINE N(5)-MONOOXYGENASE-RELATED"/>
    <property type="match status" value="1"/>
</dbReference>
<dbReference type="STRING" id="673521.SAMN05660991_03836"/>
<dbReference type="GO" id="GO:0004499">
    <property type="term" value="F:N,N-dimethylaniline monooxygenase activity"/>
    <property type="evidence" value="ECO:0007669"/>
    <property type="project" value="InterPro"/>
</dbReference>
<evidence type="ECO:0000313" key="9">
    <source>
        <dbReference type="Proteomes" id="UP000198960"/>
    </source>
</evidence>
<evidence type="ECO:0000313" key="8">
    <source>
        <dbReference type="EMBL" id="SEP19643.1"/>
    </source>
</evidence>
<keyword evidence="3" id="KW-0285">Flavoprotein</keyword>
<dbReference type="EMBL" id="FOEE01000014">
    <property type="protein sequence ID" value="SEP19643.1"/>
    <property type="molecule type" value="Genomic_DNA"/>
</dbReference>
<dbReference type="InterPro" id="IPR036188">
    <property type="entry name" value="FAD/NAD-bd_sf"/>
</dbReference>
<accession>A0A1H8VWH8</accession>
<evidence type="ECO:0000256" key="7">
    <source>
        <dbReference type="ARBA" id="ARBA00023033"/>
    </source>
</evidence>
<dbReference type="PANTHER" id="PTHR43098:SF3">
    <property type="entry name" value="L-ORNITHINE N(5)-MONOOXYGENASE-RELATED"/>
    <property type="match status" value="1"/>
</dbReference>
<protein>
    <submittedName>
        <fullName evidence="8">Cyclohexanone monooxygenase</fullName>
    </submittedName>
</protein>
<gene>
    <name evidence="8" type="ORF">SAMN05660991_03836</name>
</gene>
<dbReference type="GO" id="GO:0050660">
    <property type="term" value="F:flavin adenine dinucleotide binding"/>
    <property type="evidence" value="ECO:0007669"/>
    <property type="project" value="InterPro"/>
</dbReference>
<keyword evidence="9" id="KW-1185">Reference proteome</keyword>